<dbReference type="Proteomes" id="UP000233556">
    <property type="component" value="Unassembled WGS sequence"/>
</dbReference>
<reference evidence="2" key="1">
    <citation type="submission" date="2017-11" db="EMBL/GenBank/DDBJ databases">
        <authorList>
            <person name="Lima N.C."/>
            <person name="Parody-Merino A.M."/>
            <person name="Battley P.F."/>
            <person name="Fidler A.E."/>
            <person name="Prosdocimi F."/>
        </authorList>
    </citation>
    <scope>NUCLEOTIDE SEQUENCE [LARGE SCALE GENOMIC DNA]</scope>
</reference>
<evidence type="ECO:0000313" key="1">
    <source>
        <dbReference type="EMBL" id="PKU33967.1"/>
    </source>
</evidence>
<dbReference type="AlphaFoldDB" id="A0A2I0TJH0"/>
<keyword evidence="2" id="KW-1185">Reference proteome</keyword>
<sequence>MDVGLQIKLSTLLPIPVEKSRRFHYTPLRYRLDIPADDTATTDRCILYVRVFQPAWLTHQPFHISPQIILSLHRHRLSCKHEVSRIRRQAVFLQPSVILCLPFPQKNVRRTEKGGEEVAKGVCEDAGSESGYAEDLQVVCGLGGIPCVTGV</sequence>
<reference evidence="2" key="2">
    <citation type="submission" date="2017-12" db="EMBL/GenBank/DDBJ databases">
        <title>Genome sequence of the Bar-tailed Godwit (Limosa lapponica baueri).</title>
        <authorList>
            <person name="Lima N.C.B."/>
            <person name="Parody-Merino A.M."/>
            <person name="Battley P.F."/>
            <person name="Fidler A.E."/>
            <person name="Prosdocimi F."/>
        </authorList>
    </citation>
    <scope>NUCLEOTIDE SEQUENCE [LARGE SCALE GENOMIC DNA]</scope>
</reference>
<organism evidence="1 2">
    <name type="scientific">Limosa lapponica baueri</name>
    <dbReference type="NCBI Taxonomy" id="1758121"/>
    <lineage>
        <taxon>Eukaryota</taxon>
        <taxon>Metazoa</taxon>
        <taxon>Chordata</taxon>
        <taxon>Craniata</taxon>
        <taxon>Vertebrata</taxon>
        <taxon>Euteleostomi</taxon>
        <taxon>Archelosauria</taxon>
        <taxon>Archosauria</taxon>
        <taxon>Dinosauria</taxon>
        <taxon>Saurischia</taxon>
        <taxon>Theropoda</taxon>
        <taxon>Coelurosauria</taxon>
        <taxon>Aves</taxon>
        <taxon>Neognathae</taxon>
        <taxon>Neoaves</taxon>
        <taxon>Charadriiformes</taxon>
        <taxon>Scolopacidae</taxon>
        <taxon>Limosa</taxon>
    </lineage>
</organism>
<accession>A0A2I0TJH0</accession>
<dbReference type="EMBL" id="KZ509536">
    <property type="protein sequence ID" value="PKU33967.1"/>
    <property type="molecule type" value="Genomic_DNA"/>
</dbReference>
<protein>
    <submittedName>
        <fullName evidence="1">Uncharacterized protein</fullName>
    </submittedName>
</protein>
<proteinExistence type="predicted"/>
<gene>
    <name evidence="1" type="ORF">llap_15728</name>
</gene>
<evidence type="ECO:0000313" key="2">
    <source>
        <dbReference type="Proteomes" id="UP000233556"/>
    </source>
</evidence>
<name>A0A2I0TJH0_LIMLA</name>